<evidence type="ECO:0000313" key="6">
    <source>
        <dbReference type="EMBL" id="MBR9970837.1"/>
    </source>
</evidence>
<name>A0ABS5I8U6_9PROT</name>
<dbReference type="SMART" id="SM00857">
    <property type="entry name" value="Resolvase"/>
    <property type="match status" value="1"/>
</dbReference>
<dbReference type="Proteomes" id="UP000680714">
    <property type="component" value="Unassembled WGS sequence"/>
</dbReference>
<dbReference type="RefSeq" id="WP_211546293.1">
    <property type="nucleotide sequence ID" value="NZ_JAGTUF010000001.1"/>
</dbReference>
<gene>
    <name evidence="6" type="ORF">KEC16_03810</name>
</gene>
<dbReference type="PANTHER" id="PTHR30461:SF2">
    <property type="entry name" value="SERINE RECOMBINASE PINE-RELATED"/>
    <property type="match status" value="1"/>
</dbReference>
<dbReference type="EMBL" id="JAGTUF010000001">
    <property type="protein sequence ID" value="MBR9970837.1"/>
    <property type="molecule type" value="Genomic_DNA"/>
</dbReference>
<dbReference type="Gene3D" id="3.40.50.1390">
    <property type="entry name" value="Resolvase, N-terminal catalytic domain"/>
    <property type="match status" value="1"/>
</dbReference>
<keyword evidence="1" id="KW-0229">DNA integration</keyword>
<evidence type="ECO:0000256" key="2">
    <source>
        <dbReference type="ARBA" id="ARBA00023125"/>
    </source>
</evidence>
<feature type="domain" description="Resolvase/invertase-type recombinase catalytic" evidence="5">
    <location>
        <begin position="2"/>
        <end position="137"/>
    </location>
</feature>
<evidence type="ECO:0000313" key="7">
    <source>
        <dbReference type="Proteomes" id="UP000680714"/>
    </source>
</evidence>
<dbReference type="InterPro" id="IPR006118">
    <property type="entry name" value="Recombinase_CS"/>
</dbReference>
<accession>A0ABS5I8U6</accession>
<evidence type="ECO:0000256" key="1">
    <source>
        <dbReference type="ARBA" id="ARBA00022908"/>
    </source>
</evidence>
<protein>
    <submittedName>
        <fullName evidence="6">Recombinase family protein</fullName>
    </submittedName>
</protein>
<sequence length="196" mass="20997">MKTYGYARVSTDDQDMALQFDAMASAGVPRHSIFTDKLSGGRDDRPGLEAALASLGTGDSLVIWKLDRLWRSAKHALITLDRIKGVGATLRSLTEGFDLDTASGKLMATILAGFAEYERALIQERTRAGLAAAKARGTRLGAKPVLVDEKYIRAREMLMAKIPGHRIASALGCSQATIYKTFPSGRKALLAAASGV</sequence>
<evidence type="ECO:0000256" key="4">
    <source>
        <dbReference type="PROSITE-ProRule" id="PRU10137"/>
    </source>
</evidence>
<dbReference type="InterPro" id="IPR006119">
    <property type="entry name" value="Resolv_N"/>
</dbReference>
<dbReference type="InterPro" id="IPR036162">
    <property type="entry name" value="Resolvase-like_N_sf"/>
</dbReference>
<feature type="active site" description="O-(5'-phospho-DNA)-serine intermediate" evidence="4">
    <location>
        <position position="10"/>
    </location>
</feature>
<comment type="caution">
    <text evidence="6">The sequence shown here is derived from an EMBL/GenBank/DDBJ whole genome shotgun (WGS) entry which is preliminary data.</text>
</comment>
<proteinExistence type="predicted"/>
<dbReference type="Gene3D" id="1.10.10.60">
    <property type="entry name" value="Homeodomain-like"/>
    <property type="match status" value="1"/>
</dbReference>
<evidence type="ECO:0000256" key="3">
    <source>
        <dbReference type="ARBA" id="ARBA00023172"/>
    </source>
</evidence>
<dbReference type="CDD" id="cd03768">
    <property type="entry name" value="SR_ResInv"/>
    <property type="match status" value="1"/>
</dbReference>
<keyword evidence="3" id="KW-0233">DNA recombination</keyword>
<keyword evidence="7" id="KW-1185">Reference proteome</keyword>
<evidence type="ECO:0000259" key="5">
    <source>
        <dbReference type="PROSITE" id="PS51736"/>
    </source>
</evidence>
<dbReference type="PROSITE" id="PS00397">
    <property type="entry name" value="RECOMBINASES_1"/>
    <property type="match status" value="1"/>
</dbReference>
<reference evidence="6 7" key="1">
    <citation type="submission" date="2021-04" db="EMBL/GenBank/DDBJ databases">
        <title>Magnetospirillum sulfuroxidans sp. nov., a facultative chemolithoautotrophic sulfur-oxidizing alphaproteobacterium isolated from freshwater sediment and proposals for Paramagetospirillum gen. nov., and Magnetospirillaceae fam. nov.</title>
        <authorList>
            <person name="Koziaeva V."/>
            <person name="Geelhoed J.S."/>
            <person name="Sorokin D.Y."/>
            <person name="Grouzdev D.S."/>
        </authorList>
    </citation>
    <scope>NUCLEOTIDE SEQUENCE [LARGE SCALE GENOMIC DNA]</scope>
    <source>
        <strain evidence="6 7">J10</strain>
    </source>
</reference>
<dbReference type="InterPro" id="IPR050639">
    <property type="entry name" value="SSR_resolvase"/>
</dbReference>
<dbReference type="PANTHER" id="PTHR30461">
    <property type="entry name" value="DNA-INVERTASE FROM LAMBDOID PROPHAGE"/>
    <property type="match status" value="1"/>
</dbReference>
<dbReference type="Pfam" id="PF00239">
    <property type="entry name" value="Resolvase"/>
    <property type="match status" value="1"/>
</dbReference>
<organism evidence="6 7">
    <name type="scientific">Magnetospirillum sulfuroxidans</name>
    <dbReference type="NCBI Taxonomy" id="611300"/>
    <lineage>
        <taxon>Bacteria</taxon>
        <taxon>Pseudomonadati</taxon>
        <taxon>Pseudomonadota</taxon>
        <taxon>Alphaproteobacteria</taxon>
        <taxon>Rhodospirillales</taxon>
        <taxon>Rhodospirillaceae</taxon>
        <taxon>Magnetospirillum</taxon>
    </lineage>
</organism>
<keyword evidence="2" id="KW-0238">DNA-binding</keyword>
<dbReference type="SUPFAM" id="SSF53041">
    <property type="entry name" value="Resolvase-like"/>
    <property type="match status" value="1"/>
</dbReference>
<dbReference type="PROSITE" id="PS51736">
    <property type="entry name" value="RECOMBINASES_3"/>
    <property type="match status" value="1"/>
</dbReference>